<dbReference type="Pfam" id="PF02518">
    <property type="entry name" value="HATPase_c"/>
    <property type="match status" value="1"/>
</dbReference>
<feature type="binding site" evidence="5">
    <location>
        <position position="131"/>
    </location>
    <ligand>
        <name>ATP</name>
        <dbReference type="ChEBI" id="CHEBI:30616"/>
    </ligand>
</feature>
<reference evidence="9" key="1">
    <citation type="submission" date="2021-01" db="EMBL/GenBank/DDBJ databases">
        <authorList>
            <person name="Corre E."/>
            <person name="Pelletier E."/>
            <person name="Niang G."/>
            <person name="Scheremetjew M."/>
            <person name="Finn R."/>
            <person name="Kale V."/>
            <person name="Holt S."/>
            <person name="Cochrane G."/>
            <person name="Meng A."/>
            <person name="Brown T."/>
            <person name="Cohen L."/>
        </authorList>
    </citation>
    <scope>NUCLEOTIDE SEQUENCE</scope>
    <source>
        <strain evidence="9">CCMP2078</strain>
    </source>
</reference>
<dbReference type="AlphaFoldDB" id="A0A7R9U2P1"/>
<keyword evidence="3 5" id="KW-0067">ATP-binding</keyword>
<dbReference type="GO" id="GO:0016887">
    <property type="term" value="F:ATP hydrolysis activity"/>
    <property type="evidence" value="ECO:0007669"/>
    <property type="project" value="InterPro"/>
</dbReference>
<name>A0A7R9U2P1_9STRA</name>
<protein>
    <recommendedName>
        <fullName evidence="8">Histidine kinase/HSP90-like ATPase domain-containing protein</fullName>
    </recommendedName>
</protein>
<evidence type="ECO:0000256" key="5">
    <source>
        <dbReference type="PIRSR" id="PIRSR002583-1"/>
    </source>
</evidence>
<evidence type="ECO:0000259" key="8">
    <source>
        <dbReference type="SMART" id="SM00387"/>
    </source>
</evidence>
<dbReference type="Pfam" id="PF00183">
    <property type="entry name" value="HSP90"/>
    <property type="match status" value="1"/>
</dbReference>
<keyword evidence="7" id="KW-0732">Signal</keyword>
<dbReference type="InterPro" id="IPR037196">
    <property type="entry name" value="HSP90_C"/>
</dbReference>
<dbReference type="HAMAP" id="MF_00505">
    <property type="entry name" value="HSP90"/>
    <property type="match status" value="1"/>
</dbReference>
<organism evidence="9">
    <name type="scientific">Pinguiococcus pyrenoidosus</name>
    <dbReference type="NCBI Taxonomy" id="172671"/>
    <lineage>
        <taxon>Eukaryota</taxon>
        <taxon>Sar</taxon>
        <taxon>Stramenopiles</taxon>
        <taxon>Ochrophyta</taxon>
        <taxon>Pinguiophyceae</taxon>
        <taxon>Pinguiochrysidales</taxon>
        <taxon>Pinguiochrysidaceae</taxon>
        <taxon>Pinguiococcus</taxon>
    </lineage>
</organism>
<feature type="compositionally biased region" description="Acidic residues" evidence="6">
    <location>
        <begin position="263"/>
        <end position="301"/>
    </location>
</feature>
<sequence length="783" mass="89079">MKLLRLTLVLGVFATLLSRSMAQEADTDVAEEVESAAEESVETLASLEGSETFEFQAEVNRLMDIIINSLYKNKEIFLREVISNASDALDKIRFLAVSDENALAAGEELKIEISADREAKTLTIRDTGVGMTKADLIANLGTVAKSGTTNFAEALSGEGDISLIGQFGVGFYSVYLVADRVRVRSKHNDDDQHIWESTADSNFYVVADPEGSSLGRGTEITLFLKEDALEFTGEKRLEELIKRYSEFITFPIYLQKEKTVTVDVEDDDEDEELLDDEDEDDDEETDEEADEDAEDDEEEDAPAPKTETITTFEWERINSNQAIWARSPDDITDEEYKNFYKSISNDYDETLAWTHFKAEGEVEFRSILYIPTSAPPGMYDNYYANDAALRLYVRKVLISDDFEELLPKYLNFIKGVVDSDDLPLNVSRETLQQHKILKVMRKKLVRKVLEMLRKLAQKGVSKDTEEDEDEEEDAQDLDAVSDYEKFWETFGKNIKLGIVEDNANRNKLLKLLRFKTSKSDGEWRSVEDYVEDMKEWQEDIYYISGESIEAVEKSPFLERLREKDLEVIYFVDPLDEYAVQHVTDFEGRKLQSVSKEGLQFGDEDEAMNKAREKAYKELYEPLTGYLKETLKGKVSKVTVSNRVTASPVVIVTSQYGNSANMERIMKAQAFGDNRLGYMKAQKTLEINPRHPMIAELNGLAESAPTDQHTIDLVNLLYDTALVTSGFQLEEIEDYSGRMYRTLRKTLGIESDALLDEIDIPEPEEASEPVDEDEEDLDEVGEEL</sequence>
<dbReference type="PRINTS" id="PR00775">
    <property type="entry name" value="HEATSHOCK90"/>
</dbReference>
<dbReference type="Gene3D" id="3.30.565.10">
    <property type="entry name" value="Histidine kinase-like ATPase, C-terminal domain"/>
    <property type="match status" value="1"/>
</dbReference>
<feature type="signal peptide" evidence="7">
    <location>
        <begin position="1"/>
        <end position="22"/>
    </location>
</feature>
<dbReference type="InterPro" id="IPR020568">
    <property type="entry name" value="Ribosomal_Su5_D2-typ_SF"/>
</dbReference>
<dbReference type="GO" id="GO:0140662">
    <property type="term" value="F:ATP-dependent protein folding chaperone"/>
    <property type="evidence" value="ECO:0007669"/>
    <property type="project" value="InterPro"/>
</dbReference>
<dbReference type="GO" id="GO:0051082">
    <property type="term" value="F:unfolded protein binding"/>
    <property type="evidence" value="ECO:0007669"/>
    <property type="project" value="InterPro"/>
</dbReference>
<feature type="binding site" evidence="5">
    <location>
        <position position="428"/>
    </location>
    <ligand>
        <name>ATP</name>
        <dbReference type="ChEBI" id="CHEBI:30616"/>
    </ligand>
</feature>
<feature type="binding site" evidence="5">
    <location>
        <position position="84"/>
    </location>
    <ligand>
        <name>ATP</name>
        <dbReference type="ChEBI" id="CHEBI:30616"/>
    </ligand>
</feature>
<dbReference type="CDD" id="cd16927">
    <property type="entry name" value="HATPase_Hsp90-like"/>
    <property type="match status" value="1"/>
</dbReference>
<evidence type="ECO:0000256" key="4">
    <source>
        <dbReference type="ARBA" id="ARBA00023186"/>
    </source>
</evidence>
<dbReference type="FunFam" id="3.30.565.10:FF:000005">
    <property type="entry name" value="Heat shock protein 90"/>
    <property type="match status" value="1"/>
</dbReference>
<evidence type="ECO:0000313" key="9">
    <source>
        <dbReference type="EMBL" id="CAD8252238.1"/>
    </source>
</evidence>
<dbReference type="SUPFAM" id="SSF110942">
    <property type="entry name" value="HSP90 C-terminal domain"/>
    <property type="match status" value="1"/>
</dbReference>
<dbReference type="SMART" id="SM00387">
    <property type="entry name" value="HATPase_c"/>
    <property type="match status" value="1"/>
</dbReference>
<feature type="binding site" evidence="5">
    <location>
        <position position="139"/>
    </location>
    <ligand>
        <name>ATP</name>
        <dbReference type="ChEBI" id="CHEBI:30616"/>
    </ligand>
</feature>
<dbReference type="InterPro" id="IPR019805">
    <property type="entry name" value="Heat_shock_protein_90_CS"/>
</dbReference>
<evidence type="ECO:0000256" key="7">
    <source>
        <dbReference type="SAM" id="SignalP"/>
    </source>
</evidence>
<evidence type="ECO:0000256" key="3">
    <source>
        <dbReference type="ARBA" id="ARBA00022840"/>
    </source>
</evidence>
<dbReference type="InterPro" id="IPR003594">
    <property type="entry name" value="HATPase_dom"/>
</dbReference>
<accession>A0A7R9U2P1</accession>
<dbReference type="PROSITE" id="PS00298">
    <property type="entry name" value="HSP90"/>
    <property type="match status" value="1"/>
</dbReference>
<gene>
    <name evidence="9" type="ORF">PPYR1160_LOCUS1730</name>
</gene>
<dbReference type="NCBIfam" id="NF003555">
    <property type="entry name" value="PRK05218.1"/>
    <property type="match status" value="1"/>
</dbReference>
<dbReference type="Gene3D" id="3.40.50.11260">
    <property type="match status" value="1"/>
</dbReference>
<dbReference type="FunFam" id="3.40.50.11260:FF:000005">
    <property type="entry name" value="Heat shock protein 90"/>
    <property type="match status" value="1"/>
</dbReference>
<feature type="binding site" evidence="5">
    <location>
        <position position="80"/>
    </location>
    <ligand>
        <name>ATP</name>
        <dbReference type="ChEBI" id="CHEBI:30616"/>
    </ligand>
</feature>
<dbReference type="InterPro" id="IPR001404">
    <property type="entry name" value="Hsp90_fam"/>
</dbReference>
<feature type="binding site" evidence="5">
    <location>
        <position position="126"/>
    </location>
    <ligand>
        <name>ATP</name>
        <dbReference type="ChEBI" id="CHEBI:30616"/>
    </ligand>
</feature>
<dbReference type="GO" id="GO:0005524">
    <property type="term" value="F:ATP binding"/>
    <property type="evidence" value="ECO:0007669"/>
    <property type="project" value="UniProtKB-KW"/>
</dbReference>
<dbReference type="EMBL" id="HBEA01002324">
    <property type="protein sequence ID" value="CAD8252238.1"/>
    <property type="molecule type" value="Transcribed_RNA"/>
</dbReference>
<dbReference type="PANTHER" id="PTHR11528">
    <property type="entry name" value="HEAT SHOCK PROTEIN 90 FAMILY MEMBER"/>
    <property type="match status" value="1"/>
</dbReference>
<dbReference type="InterPro" id="IPR036890">
    <property type="entry name" value="HATPase_C_sf"/>
</dbReference>
<evidence type="ECO:0000256" key="6">
    <source>
        <dbReference type="SAM" id="MobiDB-lite"/>
    </source>
</evidence>
<keyword evidence="4" id="KW-0143">Chaperone</keyword>
<proteinExistence type="inferred from homology"/>
<dbReference type="FunFam" id="1.20.120.790:FF:000001">
    <property type="entry name" value="Heat shock protein 90 alpha"/>
    <property type="match status" value="1"/>
</dbReference>
<dbReference type="PIRSF" id="PIRSF002583">
    <property type="entry name" value="Hsp90"/>
    <property type="match status" value="1"/>
</dbReference>
<dbReference type="FunFam" id="3.30.230.80:FF:000001">
    <property type="entry name" value="Heat shock protein 90 alpha"/>
    <property type="match status" value="1"/>
</dbReference>
<dbReference type="SUPFAM" id="SSF54211">
    <property type="entry name" value="Ribosomal protein S5 domain 2-like"/>
    <property type="match status" value="1"/>
</dbReference>
<dbReference type="Gene3D" id="1.20.120.790">
    <property type="entry name" value="Heat shock protein 90, C-terminal domain"/>
    <property type="match status" value="1"/>
</dbReference>
<dbReference type="Gene3D" id="3.30.230.80">
    <property type="match status" value="1"/>
</dbReference>
<feature type="region of interest" description="Disordered" evidence="6">
    <location>
        <begin position="753"/>
        <end position="783"/>
    </location>
</feature>
<dbReference type="SUPFAM" id="SSF55874">
    <property type="entry name" value="ATPase domain of HSP90 chaperone/DNA topoisomerase II/histidine kinase"/>
    <property type="match status" value="1"/>
</dbReference>
<feature type="chain" id="PRO_5031360577" description="Histidine kinase/HSP90-like ATPase domain-containing protein" evidence="7">
    <location>
        <begin position="23"/>
        <end position="783"/>
    </location>
</feature>
<feature type="binding site" evidence="5">
    <location>
        <begin position="146"/>
        <end position="147"/>
    </location>
    <ligand>
        <name>ATP</name>
        <dbReference type="ChEBI" id="CHEBI:30616"/>
    </ligand>
</feature>
<evidence type="ECO:0000256" key="2">
    <source>
        <dbReference type="ARBA" id="ARBA00022741"/>
    </source>
</evidence>
<feature type="binding site" evidence="5">
    <location>
        <position position="145"/>
    </location>
    <ligand>
        <name>ATP</name>
        <dbReference type="ChEBI" id="CHEBI:30616"/>
    </ligand>
</feature>
<feature type="region of interest" description="Disordered" evidence="6">
    <location>
        <begin position="261"/>
        <end position="309"/>
    </location>
</feature>
<feature type="binding site" evidence="5">
    <location>
        <position position="218"/>
    </location>
    <ligand>
        <name>ATP</name>
        <dbReference type="ChEBI" id="CHEBI:30616"/>
    </ligand>
</feature>
<dbReference type="InterPro" id="IPR020575">
    <property type="entry name" value="Hsp90_N"/>
</dbReference>
<keyword evidence="2 5" id="KW-0547">Nucleotide-binding</keyword>
<comment type="similarity">
    <text evidence="1">Belongs to the heat shock protein 90 family.</text>
</comment>
<evidence type="ECO:0000256" key="1">
    <source>
        <dbReference type="ARBA" id="ARBA00008239"/>
    </source>
</evidence>
<feature type="binding site" evidence="5">
    <location>
        <begin position="166"/>
        <end position="171"/>
    </location>
    <ligand>
        <name>ATP</name>
        <dbReference type="ChEBI" id="CHEBI:30616"/>
    </ligand>
</feature>
<feature type="domain" description="Histidine kinase/HSP90-like ATPase" evidence="8">
    <location>
        <begin position="73"/>
        <end position="228"/>
    </location>
</feature>